<protein>
    <submittedName>
        <fullName evidence="6">GFA family protein</fullName>
    </submittedName>
</protein>
<dbReference type="RefSeq" id="WP_279964368.1">
    <property type="nucleotide sequence ID" value="NZ_CP122537.1"/>
</dbReference>
<organism evidence="6 7">
    <name type="scientific">Jannaschia ovalis</name>
    <dbReference type="NCBI Taxonomy" id="3038773"/>
    <lineage>
        <taxon>Bacteria</taxon>
        <taxon>Pseudomonadati</taxon>
        <taxon>Pseudomonadota</taxon>
        <taxon>Alphaproteobacteria</taxon>
        <taxon>Rhodobacterales</taxon>
        <taxon>Roseobacteraceae</taxon>
        <taxon>Jannaschia</taxon>
    </lineage>
</organism>
<evidence type="ECO:0000259" key="5">
    <source>
        <dbReference type="PROSITE" id="PS51891"/>
    </source>
</evidence>
<keyword evidence="2" id="KW-0479">Metal-binding</keyword>
<evidence type="ECO:0000313" key="7">
    <source>
        <dbReference type="Proteomes" id="UP001243420"/>
    </source>
</evidence>
<reference evidence="6 7" key="1">
    <citation type="submission" date="2023-04" db="EMBL/GenBank/DDBJ databases">
        <title>Jannaschia ovalis sp. nov., a marine bacterium isolated from sea tidal flat.</title>
        <authorList>
            <person name="Kwon D.Y."/>
            <person name="Kim J.-J."/>
        </authorList>
    </citation>
    <scope>NUCLEOTIDE SEQUENCE [LARGE SCALE GENOMIC DNA]</scope>
    <source>
        <strain evidence="6 7">GRR-S6-38</strain>
    </source>
</reference>
<gene>
    <name evidence="6" type="ORF">P8627_12080</name>
</gene>
<evidence type="ECO:0000256" key="2">
    <source>
        <dbReference type="ARBA" id="ARBA00022723"/>
    </source>
</evidence>
<keyword evidence="4" id="KW-0456">Lyase</keyword>
<evidence type="ECO:0000313" key="6">
    <source>
        <dbReference type="EMBL" id="WGH77766.1"/>
    </source>
</evidence>
<proteinExistence type="inferred from homology"/>
<evidence type="ECO:0000256" key="1">
    <source>
        <dbReference type="ARBA" id="ARBA00005495"/>
    </source>
</evidence>
<evidence type="ECO:0000256" key="3">
    <source>
        <dbReference type="ARBA" id="ARBA00022833"/>
    </source>
</evidence>
<dbReference type="PANTHER" id="PTHR33337:SF40">
    <property type="entry name" value="CENP-V_GFA DOMAIN-CONTAINING PROTEIN-RELATED"/>
    <property type="match status" value="1"/>
</dbReference>
<sequence>MTRTGSCLCGAIRYETDQEMGPVTGCHCTQCRKWTGHHVAALPVPWDALRLTGALTWYAASPGARRGFCGTCGSSLIWEEGDGLAYLMAGTLDAPTGLAMDGHVFCADAGDYYRLGDGLPRWVAGRSGPEMEA</sequence>
<dbReference type="PANTHER" id="PTHR33337">
    <property type="entry name" value="GFA DOMAIN-CONTAINING PROTEIN"/>
    <property type="match status" value="1"/>
</dbReference>
<keyword evidence="7" id="KW-1185">Reference proteome</keyword>
<evidence type="ECO:0000256" key="4">
    <source>
        <dbReference type="ARBA" id="ARBA00023239"/>
    </source>
</evidence>
<dbReference type="PROSITE" id="PS51891">
    <property type="entry name" value="CENP_V_GFA"/>
    <property type="match status" value="1"/>
</dbReference>
<comment type="similarity">
    <text evidence="1">Belongs to the Gfa family.</text>
</comment>
<feature type="domain" description="CENP-V/GFA" evidence="5">
    <location>
        <begin position="3"/>
        <end position="114"/>
    </location>
</feature>
<dbReference type="InterPro" id="IPR011057">
    <property type="entry name" value="Mss4-like_sf"/>
</dbReference>
<dbReference type="EMBL" id="CP122537">
    <property type="protein sequence ID" value="WGH77766.1"/>
    <property type="molecule type" value="Genomic_DNA"/>
</dbReference>
<dbReference type="Gene3D" id="3.90.1590.10">
    <property type="entry name" value="glutathione-dependent formaldehyde- activating enzyme (gfa)"/>
    <property type="match status" value="1"/>
</dbReference>
<dbReference type="SUPFAM" id="SSF51316">
    <property type="entry name" value="Mss4-like"/>
    <property type="match status" value="1"/>
</dbReference>
<dbReference type="Pfam" id="PF04828">
    <property type="entry name" value="GFA"/>
    <property type="match status" value="1"/>
</dbReference>
<dbReference type="InterPro" id="IPR006913">
    <property type="entry name" value="CENP-V/GFA"/>
</dbReference>
<dbReference type="Proteomes" id="UP001243420">
    <property type="component" value="Chromosome"/>
</dbReference>
<keyword evidence="3" id="KW-0862">Zinc</keyword>
<accession>A0ABY8L8Z7</accession>
<name>A0ABY8L8Z7_9RHOB</name>